<evidence type="ECO:0000256" key="1">
    <source>
        <dbReference type="SAM" id="Phobius"/>
    </source>
</evidence>
<evidence type="ECO:0000313" key="3">
    <source>
        <dbReference type="Proteomes" id="UP000176303"/>
    </source>
</evidence>
<keyword evidence="1" id="KW-0472">Membrane</keyword>
<dbReference type="Proteomes" id="UP000176303">
    <property type="component" value="Unassembled WGS sequence"/>
</dbReference>
<protein>
    <submittedName>
        <fullName evidence="2">Uncharacterized protein</fullName>
    </submittedName>
</protein>
<keyword evidence="1" id="KW-1133">Transmembrane helix</keyword>
<dbReference type="EMBL" id="MGDZ01000003">
    <property type="protein sequence ID" value="OGL74289.1"/>
    <property type="molecule type" value="Genomic_DNA"/>
</dbReference>
<comment type="caution">
    <text evidence="2">The sequence shown here is derived from an EMBL/GenBank/DDBJ whole genome shotgun (WGS) entry which is preliminary data.</text>
</comment>
<evidence type="ECO:0000313" key="2">
    <source>
        <dbReference type="EMBL" id="OGL74289.1"/>
    </source>
</evidence>
<gene>
    <name evidence="2" type="ORF">A3D72_04745</name>
</gene>
<accession>A0A1F7U7Q7</accession>
<proteinExistence type="predicted"/>
<keyword evidence="1" id="KW-0812">Transmembrane</keyword>
<name>A0A1F7U7Q7_9BACT</name>
<dbReference type="AlphaFoldDB" id="A0A1F7U7Q7"/>
<reference evidence="2 3" key="1">
    <citation type="journal article" date="2016" name="Nat. Commun.">
        <title>Thousands of microbial genomes shed light on interconnected biogeochemical processes in an aquifer system.</title>
        <authorList>
            <person name="Anantharaman K."/>
            <person name="Brown C.T."/>
            <person name="Hug L.A."/>
            <person name="Sharon I."/>
            <person name="Castelle C.J."/>
            <person name="Probst A.J."/>
            <person name="Thomas B.C."/>
            <person name="Singh A."/>
            <person name="Wilkins M.J."/>
            <person name="Karaoz U."/>
            <person name="Brodie E.L."/>
            <person name="Williams K.H."/>
            <person name="Hubbard S.S."/>
            <person name="Banfield J.F."/>
        </authorList>
    </citation>
    <scope>NUCLEOTIDE SEQUENCE [LARGE SCALE GENOMIC DNA]</scope>
</reference>
<feature type="transmembrane region" description="Helical" evidence="1">
    <location>
        <begin position="15"/>
        <end position="36"/>
    </location>
</feature>
<sequence length="277" mass="30359">MSRTSKSRIGDHSDAKWFIIIGVLLTLFAGSVVLLVKSPQIRTIFVRLPVPAPEEAAQPEEAAAPALEGLPEGGSVELVDVANAEGDITDQKVVWRTGSSDTVLIESVNTLLPALENGRRVLALFARPTGIGGLGRVFFSVQFDPFADPEGDMPFPLQLISFDPVLRAFIPLLNAPDVLSERTALSPNQHRIAYADAEDEGENLREIWIYDLVKDKRSRVVTLATSESLTSPFELRPGVQFAWKDPSLLQYKVYRAGEAGVSLERQLIATRTVKIEP</sequence>
<organism evidence="2 3">
    <name type="scientific">Candidatus Uhrbacteria bacterium RIFCSPHIGHO2_02_FULL_57_19</name>
    <dbReference type="NCBI Taxonomy" id="1802391"/>
    <lineage>
        <taxon>Bacteria</taxon>
        <taxon>Candidatus Uhriibacteriota</taxon>
    </lineage>
</organism>